<dbReference type="Proteomes" id="UP000054653">
    <property type="component" value="Unassembled WGS sequence"/>
</dbReference>
<accession>A0A0V1CTQ4</accession>
<organism evidence="2 3">
    <name type="scientific">Trichinella britovi</name>
    <name type="common">Parasitic roundworm</name>
    <dbReference type="NCBI Taxonomy" id="45882"/>
    <lineage>
        <taxon>Eukaryota</taxon>
        <taxon>Metazoa</taxon>
        <taxon>Ecdysozoa</taxon>
        <taxon>Nematoda</taxon>
        <taxon>Enoplea</taxon>
        <taxon>Dorylaimia</taxon>
        <taxon>Trichinellida</taxon>
        <taxon>Trichinellidae</taxon>
        <taxon>Trichinella</taxon>
    </lineage>
</organism>
<feature type="region of interest" description="Disordered" evidence="1">
    <location>
        <begin position="1"/>
        <end position="23"/>
    </location>
</feature>
<dbReference type="OrthoDB" id="10398221at2759"/>
<proteinExistence type="predicted"/>
<dbReference type="AlphaFoldDB" id="A0A0V1CTQ4"/>
<evidence type="ECO:0000256" key="1">
    <source>
        <dbReference type="SAM" id="MobiDB-lite"/>
    </source>
</evidence>
<name>A0A0V1CTQ4_TRIBR</name>
<evidence type="ECO:0000313" key="3">
    <source>
        <dbReference type="Proteomes" id="UP000054653"/>
    </source>
</evidence>
<keyword evidence="3" id="KW-1185">Reference proteome</keyword>
<dbReference type="EMBL" id="JYDI01000100">
    <property type="protein sequence ID" value="KRY52666.1"/>
    <property type="molecule type" value="Genomic_DNA"/>
</dbReference>
<protein>
    <submittedName>
        <fullName evidence="2">Uncharacterized protein</fullName>
    </submittedName>
</protein>
<evidence type="ECO:0000313" key="2">
    <source>
        <dbReference type="EMBL" id="KRY52666.1"/>
    </source>
</evidence>
<sequence>MTGAGDEAGRPGDATAAPINLENKRRPPDVTSVECGWFIVVNLMAALSLLHRISGLSGSGCPLRTVVLLLRNLLGMFGRLRAASDPIHNNRAQPFTLPHLSSCLLFISIICIRCSVVVLVVVNQSIHTHTILHPNILLKSSFNNYNILQKNIPGTKRHSCFLLQLHEESNFSFTVVVVHSVSVMSVGGGGGVKMETECIHYSHHCH</sequence>
<reference evidence="2 3" key="1">
    <citation type="submission" date="2015-01" db="EMBL/GenBank/DDBJ databases">
        <title>Evolution of Trichinella species and genotypes.</title>
        <authorList>
            <person name="Korhonen P.K."/>
            <person name="Edoardo P."/>
            <person name="Giuseppe L.R."/>
            <person name="Gasser R.B."/>
        </authorList>
    </citation>
    <scope>NUCLEOTIDE SEQUENCE [LARGE SCALE GENOMIC DNA]</scope>
    <source>
        <strain evidence="2">ISS120</strain>
    </source>
</reference>
<comment type="caution">
    <text evidence="2">The sequence shown here is derived from an EMBL/GenBank/DDBJ whole genome shotgun (WGS) entry which is preliminary data.</text>
</comment>
<gene>
    <name evidence="2" type="ORF">T03_13409</name>
</gene>